<protein>
    <submittedName>
        <fullName evidence="1">Uncharacterized protein</fullName>
    </submittedName>
</protein>
<gene>
    <name evidence="1" type="ORF">ALC62_12941</name>
</gene>
<name>A0A195C6E3_9HYME</name>
<keyword evidence="2" id="KW-1185">Reference proteome</keyword>
<dbReference type="AlphaFoldDB" id="A0A195C6E3"/>
<proteinExistence type="predicted"/>
<organism evidence="1 2">
    <name type="scientific">Cyphomyrmex costatus</name>
    <dbReference type="NCBI Taxonomy" id="456900"/>
    <lineage>
        <taxon>Eukaryota</taxon>
        <taxon>Metazoa</taxon>
        <taxon>Ecdysozoa</taxon>
        <taxon>Arthropoda</taxon>
        <taxon>Hexapoda</taxon>
        <taxon>Insecta</taxon>
        <taxon>Pterygota</taxon>
        <taxon>Neoptera</taxon>
        <taxon>Endopterygota</taxon>
        <taxon>Hymenoptera</taxon>
        <taxon>Apocrita</taxon>
        <taxon>Aculeata</taxon>
        <taxon>Formicoidea</taxon>
        <taxon>Formicidae</taxon>
        <taxon>Myrmicinae</taxon>
        <taxon>Cyphomyrmex</taxon>
    </lineage>
</organism>
<accession>A0A195C6E3</accession>
<dbReference type="EMBL" id="KQ978219">
    <property type="protein sequence ID" value="KYM96434.1"/>
    <property type="molecule type" value="Genomic_DNA"/>
</dbReference>
<evidence type="ECO:0000313" key="2">
    <source>
        <dbReference type="Proteomes" id="UP000078542"/>
    </source>
</evidence>
<sequence>GVNLRAQPIADRIEHKGKAPTLERTSIRHGTIGNGQNMLFQCESTDRLYFPNF</sequence>
<reference evidence="1 2" key="1">
    <citation type="submission" date="2016-03" db="EMBL/GenBank/DDBJ databases">
        <title>Cyphomyrmex costatus WGS genome.</title>
        <authorList>
            <person name="Nygaard S."/>
            <person name="Hu H."/>
            <person name="Boomsma J."/>
            <person name="Zhang G."/>
        </authorList>
    </citation>
    <scope>NUCLEOTIDE SEQUENCE [LARGE SCALE GENOMIC DNA]</scope>
    <source>
        <strain evidence="1">MS0001</strain>
        <tissue evidence="1">Whole body</tissue>
    </source>
</reference>
<feature type="non-terminal residue" evidence="1">
    <location>
        <position position="1"/>
    </location>
</feature>
<dbReference type="Proteomes" id="UP000078542">
    <property type="component" value="Unassembled WGS sequence"/>
</dbReference>
<evidence type="ECO:0000313" key="1">
    <source>
        <dbReference type="EMBL" id="KYM96434.1"/>
    </source>
</evidence>